<evidence type="ECO:0000256" key="3">
    <source>
        <dbReference type="SAM" id="SignalP"/>
    </source>
</evidence>
<feature type="signal peptide" evidence="3">
    <location>
        <begin position="1"/>
        <end position="26"/>
    </location>
</feature>
<evidence type="ECO:0000313" key="6">
    <source>
        <dbReference type="Proteomes" id="UP001197875"/>
    </source>
</evidence>
<evidence type="ECO:0000256" key="2">
    <source>
        <dbReference type="SAM" id="MobiDB-lite"/>
    </source>
</evidence>
<dbReference type="Proteomes" id="UP001197875">
    <property type="component" value="Unassembled WGS sequence"/>
</dbReference>
<feature type="region of interest" description="Disordered" evidence="2">
    <location>
        <begin position="268"/>
        <end position="289"/>
    </location>
</feature>
<feature type="chain" id="PRO_5041949799" evidence="3">
    <location>
        <begin position="27"/>
        <end position="289"/>
    </location>
</feature>
<dbReference type="EMBL" id="JAJEPR010000076">
    <property type="protein sequence ID" value="MCC2191593.1"/>
    <property type="molecule type" value="Genomic_DNA"/>
</dbReference>
<sequence length="289" mass="31586">MKNVFFKLVTTAAAASLVLAALPVSADEEAKEIKVAVAGGFYPITYADDNGEAQGYDVEVFKAVDELLPQYTFTYEITDKETMNVGVQSGTYQVGINSLFKNDARTATYYMPENNVGYTPVGIIHREGEEINSFDDALDQGLKPYLVNASGGIRFVYDDWNANHPDKQIEYTLNTEFSYADLFASIRSGDYDWSADLIPVFNLQDKDTVAGLVISDPVAVVPTYPIVNQSETELGDAINEALGTLKEDGTLSKLSEDVFGYNVFALAEEDETEAETETGTGTEEETAAE</sequence>
<evidence type="ECO:0000256" key="1">
    <source>
        <dbReference type="ARBA" id="ARBA00022729"/>
    </source>
</evidence>
<feature type="domain" description="Solute-binding protein family 3/N-terminal" evidence="4">
    <location>
        <begin position="32"/>
        <end position="262"/>
    </location>
</feature>
<dbReference type="PANTHER" id="PTHR35936:SF19">
    <property type="entry name" value="AMINO-ACID-BINDING PROTEIN YXEM-RELATED"/>
    <property type="match status" value="1"/>
</dbReference>
<keyword evidence="6" id="KW-1185">Reference proteome</keyword>
<dbReference type="InterPro" id="IPR001638">
    <property type="entry name" value="Solute-binding_3/MltF_N"/>
</dbReference>
<dbReference type="Pfam" id="PF00497">
    <property type="entry name" value="SBP_bac_3"/>
    <property type="match status" value="1"/>
</dbReference>
<dbReference type="Gene3D" id="3.40.190.10">
    <property type="entry name" value="Periplasmic binding protein-like II"/>
    <property type="match status" value="2"/>
</dbReference>
<dbReference type="SMART" id="SM00062">
    <property type="entry name" value="PBPb"/>
    <property type="match status" value="1"/>
</dbReference>
<dbReference type="SUPFAM" id="SSF53850">
    <property type="entry name" value="Periplasmic binding protein-like II"/>
    <property type="match status" value="1"/>
</dbReference>
<organism evidence="5 6">
    <name type="scientific">Fusicatenibacter faecihominis</name>
    <dbReference type="NCBI Taxonomy" id="2881276"/>
    <lineage>
        <taxon>Bacteria</taxon>
        <taxon>Bacillati</taxon>
        <taxon>Bacillota</taxon>
        <taxon>Clostridia</taxon>
        <taxon>Lachnospirales</taxon>
        <taxon>Lachnospiraceae</taxon>
        <taxon>Fusicatenibacter</taxon>
    </lineage>
</organism>
<reference evidence="5 6" key="1">
    <citation type="submission" date="2021-10" db="EMBL/GenBank/DDBJ databases">
        <title>Anaerobic single-cell dispensing facilitates the cultivation of human gut bacteria.</title>
        <authorList>
            <person name="Afrizal A."/>
        </authorList>
    </citation>
    <scope>NUCLEOTIDE SEQUENCE [LARGE SCALE GENOMIC DNA]</scope>
    <source>
        <strain evidence="5 6">CLA-AA-H277</strain>
    </source>
</reference>
<gene>
    <name evidence="5" type="ORF">LKD71_17685</name>
</gene>
<keyword evidence="1 3" id="KW-0732">Signal</keyword>
<dbReference type="PANTHER" id="PTHR35936">
    <property type="entry name" value="MEMBRANE-BOUND LYTIC MUREIN TRANSGLYCOSYLASE F"/>
    <property type="match status" value="1"/>
</dbReference>
<dbReference type="AlphaFoldDB" id="A0AAE3J7U2"/>
<dbReference type="RefSeq" id="WP_227616393.1">
    <property type="nucleotide sequence ID" value="NZ_JAJEPR010000076.1"/>
</dbReference>
<evidence type="ECO:0000259" key="4">
    <source>
        <dbReference type="SMART" id="SM00062"/>
    </source>
</evidence>
<accession>A0AAE3J7U2</accession>
<comment type="caution">
    <text evidence="5">The sequence shown here is derived from an EMBL/GenBank/DDBJ whole genome shotgun (WGS) entry which is preliminary data.</text>
</comment>
<evidence type="ECO:0000313" key="5">
    <source>
        <dbReference type="EMBL" id="MCC2191593.1"/>
    </source>
</evidence>
<proteinExistence type="predicted"/>
<protein>
    <submittedName>
        <fullName evidence="5">Transporter substrate-binding domain-containing protein</fullName>
    </submittedName>
</protein>
<name>A0AAE3J7U2_9FIRM</name>